<sequence>MESVCRERRIVYVEGCLIHQVQICTVKKGILELQGCPHAVGNIIKIHLKRPDGLEATTGAIIIKVLEPLTLSSVMLIRMACSSLRSEGDMILKLFDRRFATQLREDEKIRSWAPDIEPEYRQFILDGGASEFVTQLNEGETPEGSTWSAAMDEIYLHDHLLDLYKTEAQVYSNLKEIKGTDIPKLLPSAILPIPYPGQTSSEYTDIPGILLQYIEGFPLTDIEEYTPRESWQAICKDAIRVINRIGDLGILNEDVKTRSFIVCEDAGNGFKVTMIDFALCKFRQDYIDDYGWDKWKSIQDEEGAVGNSIVTASTKKMIETTGTGTLPIDEPDFGDFVKNEEEELDLEELVEPWYRYKTDKENPLCPICLGEMLNGRYLIDKLGFGGNSTVWMAFDIQDKKNVALKVMRPGEWAVNEIRIQDEIKKIQDSHLVTYIATFVLPRDHRVLVFPLMGPCIDPIDLKTIPMAIRMSAAHQLLKTLANLHEAGIIHRDLSERNCMWGMVSLDGLSRNAKYKALGRPLKQKIPSIVDLWKQGELVSPMKVPWELCTEKFYIGDFGLSKKISDSITPRGYPPIQYCSPDRLHNQEPNFACPLPEEWKGLYIYRGSGLDSWYYQSRNPNPEYSLASRIARFRPDADPVERQLVESIMLKVFTFHPEKRLSANELLCDPSFRALMNRYGCGNLEGRLE</sequence>
<organism evidence="3 4">
    <name type="scientific">Penicillium salamii</name>
    <dbReference type="NCBI Taxonomy" id="1612424"/>
    <lineage>
        <taxon>Eukaryota</taxon>
        <taxon>Fungi</taxon>
        <taxon>Dikarya</taxon>
        <taxon>Ascomycota</taxon>
        <taxon>Pezizomycotina</taxon>
        <taxon>Eurotiomycetes</taxon>
        <taxon>Eurotiomycetidae</taxon>
        <taxon>Eurotiales</taxon>
        <taxon>Aspergillaceae</taxon>
        <taxon>Penicillium</taxon>
    </lineage>
</organism>
<evidence type="ECO:0000313" key="3">
    <source>
        <dbReference type="EMBL" id="CAG8359241.1"/>
    </source>
</evidence>
<dbReference type="OrthoDB" id="187139at2759"/>
<proteinExistence type="predicted"/>
<feature type="binding site" evidence="1">
    <location>
        <position position="405"/>
    </location>
    <ligand>
        <name>ATP</name>
        <dbReference type="ChEBI" id="CHEBI:30616"/>
    </ligand>
</feature>
<dbReference type="AlphaFoldDB" id="A0A9W4NCE4"/>
<evidence type="ECO:0000256" key="1">
    <source>
        <dbReference type="PROSITE-ProRule" id="PRU10141"/>
    </source>
</evidence>
<keyword evidence="1" id="KW-0547">Nucleotide-binding</keyword>
<dbReference type="EMBL" id="CAJVPD010000155">
    <property type="protein sequence ID" value="CAG8359241.1"/>
    <property type="molecule type" value="Genomic_DNA"/>
</dbReference>
<reference evidence="3" key="1">
    <citation type="submission" date="2021-07" db="EMBL/GenBank/DDBJ databases">
        <authorList>
            <person name="Branca A.L. A."/>
        </authorList>
    </citation>
    <scope>NUCLEOTIDE SEQUENCE</scope>
</reference>
<evidence type="ECO:0000259" key="2">
    <source>
        <dbReference type="PROSITE" id="PS50011"/>
    </source>
</evidence>
<dbReference type="PANTHER" id="PTHR44167">
    <property type="entry name" value="OVARIAN-SPECIFIC SERINE/THREONINE-PROTEIN KINASE LOK-RELATED"/>
    <property type="match status" value="1"/>
</dbReference>
<dbReference type="Pfam" id="PF00069">
    <property type="entry name" value="Pkinase"/>
    <property type="match status" value="1"/>
</dbReference>
<dbReference type="GO" id="GO:0004672">
    <property type="term" value="F:protein kinase activity"/>
    <property type="evidence" value="ECO:0007669"/>
    <property type="project" value="InterPro"/>
</dbReference>
<evidence type="ECO:0000313" key="4">
    <source>
        <dbReference type="Proteomes" id="UP001152592"/>
    </source>
</evidence>
<dbReference type="SUPFAM" id="SSF56112">
    <property type="entry name" value="Protein kinase-like (PK-like)"/>
    <property type="match status" value="2"/>
</dbReference>
<accession>A0A9W4NCE4</accession>
<dbReference type="InterPro" id="IPR000719">
    <property type="entry name" value="Prot_kinase_dom"/>
</dbReference>
<dbReference type="PROSITE" id="PS50011">
    <property type="entry name" value="PROTEIN_KINASE_DOM"/>
    <property type="match status" value="1"/>
</dbReference>
<dbReference type="PROSITE" id="PS00107">
    <property type="entry name" value="PROTEIN_KINASE_ATP"/>
    <property type="match status" value="1"/>
</dbReference>
<protein>
    <recommendedName>
        <fullName evidence="2">Protein kinase domain-containing protein</fullName>
    </recommendedName>
</protein>
<dbReference type="GO" id="GO:0005524">
    <property type="term" value="F:ATP binding"/>
    <property type="evidence" value="ECO:0007669"/>
    <property type="project" value="UniProtKB-UniRule"/>
</dbReference>
<dbReference type="InterPro" id="IPR017441">
    <property type="entry name" value="Protein_kinase_ATP_BS"/>
</dbReference>
<dbReference type="PANTHER" id="PTHR44167:SF24">
    <property type="entry name" value="SERINE_THREONINE-PROTEIN KINASE CHK2"/>
    <property type="match status" value="1"/>
</dbReference>
<feature type="domain" description="Protein kinase" evidence="2">
    <location>
        <begin position="376"/>
        <end position="671"/>
    </location>
</feature>
<dbReference type="Gene3D" id="3.30.200.20">
    <property type="entry name" value="Phosphorylase Kinase, domain 1"/>
    <property type="match status" value="1"/>
</dbReference>
<name>A0A9W4NCE4_9EURO</name>
<dbReference type="Proteomes" id="UP001152592">
    <property type="component" value="Unassembled WGS sequence"/>
</dbReference>
<keyword evidence="1" id="KW-0067">ATP-binding</keyword>
<dbReference type="InterPro" id="IPR011009">
    <property type="entry name" value="Kinase-like_dom_sf"/>
</dbReference>
<dbReference type="Gene3D" id="1.10.510.10">
    <property type="entry name" value="Transferase(Phosphotransferase) domain 1"/>
    <property type="match status" value="1"/>
</dbReference>
<comment type="caution">
    <text evidence="3">The sequence shown here is derived from an EMBL/GenBank/DDBJ whole genome shotgun (WGS) entry which is preliminary data.</text>
</comment>
<gene>
    <name evidence="3" type="ORF">PSALAMII_LOCUS3511</name>
</gene>